<dbReference type="RefSeq" id="WP_227261334.1">
    <property type="nucleotide sequence ID" value="NZ_BAAADU010000002.1"/>
</dbReference>
<keyword evidence="5" id="KW-1185">Reference proteome</keyword>
<keyword evidence="2" id="KW-0472">Membrane</keyword>
<dbReference type="CDD" id="cd00090">
    <property type="entry name" value="HTH_ARSR"/>
    <property type="match status" value="1"/>
</dbReference>
<dbReference type="EMBL" id="BAAADU010000002">
    <property type="protein sequence ID" value="GAA0649031.1"/>
    <property type="molecule type" value="Genomic_DNA"/>
</dbReference>
<feature type="region of interest" description="Disordered" evidence="1">
    <location>
        <begin position="148"/>
        <end position="198"/>
    </location>
</feature>
<dbReference type="Gene3D" id="1.10.10.10">
    <property type="entry name" value="Winged helix-like DNA-binding domain superfamily/Winged helix DNA-binding domain"/>
    <property type="match status" value="1"/>
</dbReference>
<dbReference type="Proteomes" id="UP001500194">
    <property type="component" value="Unassembled WGS sequence"/>
</dbReference>
<evidence type="ECO:0000313" key="5">
    <source>
        <dbReference type="Proteomes" id="UP001500194"/>
    </source>
</evidence>
<dbReference type="GeneID" id="68571913"/>
<dbReference type="SMART" id="SM00418">
    <property type="entry name" value="HTH_ARSR"/>
    <property type="match status" value="1"/>
</dbReference>
<evidence type="ECO:0000313" key="4">
    <source>
        <dbReference type="EMBL" id="GAA0649031.1"/>
    </source>
</evidence>
<organism evidence="4 5">
    <name type="scientific">Salarchaeum japonicum</name>
    <dbReference type="NCBI Taxonomy" id="555573"/>
    <lineage>
        <taxon>Archaea</taxon>
        <taxon>Methanobacteriati</taxon>
        <taxon>Methanobacteriota</taxon>
        <taxon>Stenosarchaea group</taxon>
        <taxon>Halobacteria</taxon>
        <taxon>Halobacteriales</taxon>
        <taxon>Halobacteriaceae</taxon>
    </lineage>
</organism>
<proteinExistence type="predicted"/>
<dbReference type="Pfam" id="PF12840">
    <property type="entry name" value="HTH_20"/>
    <property type="match status" value="1"/>
</dbReference>
<evidence type="ECO:0000256" key="2">
    <source>
        <dbReference type="SAM" id="Phobius"/>
    </source>
</evidence>
<dbReference type="InterPro" id="IPR001845">
    <property type="entry name" value="HTH_ArsR_DNA-bd_dom"/>
</dbReference>
<sequence>MSRLFPFRSSASADADEPRLVDISEDAADDVFAALSSGTARAAYAALHDDPRTASDLADVTDTTVQNVRYHLDNLQDAGLVEVVDTWYSERGTEMKVYAPTDTSLVVFAGDDDDRSTLLTVLRELVGGVGALAVGAVAVQRFAEEGTLAPSSGAPTGNVTETTTTTDGGTVAETTTTETTTDAVTTAAQTTDGATTMTRTTAEATGTQVSYTQTTEAVTQTAAPTTADTVTQTATTTAEAAAASPDVLAPGLVFFAGGLVVLLAVLAYRHAR</sequence>
<dbReference type="InterPro" id="IPR036388">
    <property type="entry name" value="WH-like_DNA-bd_sf"/>
</dbReference>
<dbReference type="InterPro" id="IPR056525">
    <property type="entry name" value="HVO_1552_C"/>
</dbReference>
<dbReference type="AlphaFoldDB" id="A0AAV3SYV0"/>
<dbReference type="SUPFAM" id="SSF46785">
    <property type="entry name" value="Winged helix' DNA-binding domain"/>
    <property type="match status" value="1"/>
</dbReference>
<protein>
    <recommendedName>
        <fullName evidence="3">HTH arsR-type domain-containing protein</fullName>
    </recommendedName>
</protein>
<reference evidence="4 5" key="1">
    <citation type="journal article" date="2019" name="Int. J. Syst. Evol. Microbiol.">
        <title>The Global Catalogue of Microorganisms (GCM) 10K type strain sequencing project: providing services to taxonomists for standard genome sequencing and annotation.</title>
        <authorList>
            <consortium name="The Broad Institute Genomics Platform"/>
            <consortium name="The Broad Institute Genome Sequencing Center for Infectious Disease"/>
            <person name="Wu L."/>
            <person name="Ma J."/>
        </authorList>
    </citation>
    <scope>NUCLEOTIDE SEQUENCE [LARGE SCALE GENOMIC DNA]</scope>
    <source>
        <strain evidence="4 5">JCM 16327</strain>
    </source>
</reference>
<feature type="transmembrane region" description="Helical" evidence="2">
    <location>
        <begin position="247"/>
        <end position="268"/>
    </location>
</feature>
<comment type="caution">
    <text evidence="4">The sequence shown here is derived from an EMBL/GenBank/DDBJ whole genome shotgun (WGS) entry which is preliminary data.</text>
</comment>
<keyword evidence="2" id="KW-0812">Transmembrane</keyword>
<dbReference type="InterPro" id="IPR036390">
    <property type="entry name" value="WH_DNA-bd_sf"/>
</dbReference>
<feature type="compositionally biased region" description="Low complexity" evidence="1">
    <location>
        <begin position="153"/>
        <end position="198"/>
    </location>
</feature>
<evidence type="ECO:0000256" key="1">
    <source>
        <dbReference type="SAM" id="MobiDB-lite"/>
    </source>
</evidence>
<dbReference type="Pfam" id="PF24267">
    <property type="entry name" value="HVO_1552_C"/>
    <property type="match status" value="2"/>
</dbReference>
<feature type="domain" description="HTH arsR-type" evidence="3">
    <location>
        <begin position="30"/>
        <end position="127"/>
    </location>
</feature>
<accession>A0AAV3SYV0</accession>
<keyword evidence="2" id="KW-1133">Transmembrane helix</keyword>
<gene>
    <name evidence="4" type="ORF">GCM10009019_09610</name>
</gene>
<evidence type="ECO:0000259" key="3">
    <source>
        <dbReference type="SMART" id="SM00418"/>
    </source>
</evidence>
<dbReference type="InterPro" id="IPR011991">
    <property type="entry name" value="ArsR-like_HTH"/>
</dbReference>
<dbReference type="GO" id="GO:0003700">
    <property type="term" value="F:DNA-binding transcription factor activity"/>
    <property type="evidence" value="ECO:0007669"/>
    <property type="project" value="InterPro"/>
</dbReference>
<name>A0AAV3SYV0_9EURY</name>